<dbReference type="RefSeq" id="WP_164613483.1">
    <property type="nucleotide sequence ID" value="NZ_JAAIKE010000005.1"/>
</dbReference>
<dbReference type="Gene3D" id="1.10.530.10">
    <property type="match status" value="1"/>
</dbReference>
<proteinExistence type="predicted"/>
<feature type="domain" description="Bacteriophage tail tape measure N-terminal" evidence="1">
    <location>
        <begin position="188"/>
        <end position="308"/>
    </location>
</feature>
<evidence type="ECO:0000313" key="4">
    <source>
        <dbReference type="Proteomes" id="UP000481421"/>
    </source>
</evidence>
<feature type="domain" description="Phage tail lysozyme" evidence="2">
    <location>
        <begin position="930"/>
        <end position="1043"/>
    </location>
</feature>
<dbReference type="InterPro" id="IPR009628">
    <property type="entry name" value="Phage_tape_measure_N"/>
</dbReference>
<sequence>MANGDLNVSIILRFLADQARREMSGAGTDLKTLGAAAEEAGRKAAGAGAAIGQTGTAAQAAAAPLNVLSQATATNVVQSINLTAQMGRNTTAVGGMMNAATGLTRSIKDQVEAMRAEAREAGLLKTQLDEVRARFNPLFAASQQYEMALRDIAEAERMGAISAQEAAAARDRAAQSMAPMNSELRGNAGAANAATAANANLFAQWNDIAVMMAAGQNPMQLALQQGTQVSQVLMGLGGGTTALRAVGKSFIAMLNPISLATIGIIAFGAAAFQWLTSSTVKVLSLDDAMDQLSSRMADYKSAAGDAGSSTASLEERFGAASAEARRLLGDLEKVQASRALLAASDAFRGIATDQGLKLGGAASGFGADLKTLSKTFGLDTTEKAEREAASAVRNAMMAVNSASYSRDPSARLQKMSAAMADLVARTTEAVDLDGKRTAAEEMLLEALLQQNVALLEQAALVDGSGRAEAITRQIDTMVQGYNQQAQLAQAVLQFGENSAQVEALRNRHAREALRIRLEEIGVVQGSADEQRALGELEAAQAAEAGVNTDRRRKAMGEIFTDLRRQQEMSQAILQFGETSAEVEAVRARHADDVLKARLEEMGMAPLLIAMALGLASAERDRARAIRTEAARKSADSMLADLREEAAINAAIAQSGEDSLHVKGLQIAAERRAFEQTLATLEVTAAVKRELLAAWDAARGLASADPFGSLGAGRDYSRGQQERLERLRLEHSLLGQNEAVRTRIVALWQVERDMIREGIDLTSARAAEIRAAAEEEVSLTRMIERQQEAWQKVQSSAESAIDGIVGKLMDGDIDGALEALAGQITGMFTELAVTNPLKNAMLGTNYGTMQDVGGLKGIWGRLTGQADPLTASVSSMGPVASMQVTAASVTIAGPGAMSLMTGAAGGAGMAANTAGAPGAFGGGLGGAVGVQQQVWAFFAAKGLKPHQIAAIMGNVQAESGFNPLAVGDDGTSFGLFQHHKSRGAGLLDATGGMAGLGNVNAQLEYVWKELLTSESGVLKKLLAAPDVQQATSAFVGFERPQGWSAANPMGAHNWAGRVGSAEAALAKFGTTAQTATGNLGTLGTGFDVFGSALAQGLNGAASGGAQGGIVGLLGALAQGIAGKLKIPGFAAGGDFGGGLRVVGENGPELEFTGPSRILNANLTRSIMTSRPPVAANSAPSVIQLQPVLVNNTARQVDLQVEETTDARGQRQQRYVISDVVGDGLATPGGKAARNMSQLYNVKKPARRRS</sequence>
<evidence type="ECO:0008006" key="5">
    <source>
        <dbReference type="Google" id="ProtNLM"/>
    </source>
</evidence>
<evidence type="ECO:0000259" key="2">
    <source>
        <dbReference type="Pfam" id="PF18013"/>
    </source>
</evidence>
<dbReference type="EMBL" id="JAAIKE010000005">
    <property type="protein sequence ID" value="NEX47598.1"/>
    <property type="molecule type" value="Genomic_DNA"/>
</dbReference>
<gene>
    <name evidence="3" type="ORF">G3572_15400</name>
</gene>
<dbReference type="InterPro" id="IPR041219">
    <property type="entry name" value="Phage_lysozyme2"/>
</dbReference>
<keyword evidence="4" id="KW-1185">Reference proteome</keyword>
<dbReference type="AlphaFoldDB" id="A0A6B3RRZ1"/>
<accession>A0A6B3RRZ1</accession>
<comment type="caution">
    <text evidence="3">The sequence shown here is derived from an EMBL/GenBank/DDBJ whole genome shotgun (WGS) entry which is preliminary data.</text>
</comment>
<reference evidence="3 4" key="1">
    <citation type="submission" date="2020-02" db="EMBL/GenBank/DDBJ databases">
        <title>Rhodobacter algicola sp. nov., isolated from microalga culture.</title>
        <authorList>
            <person name="Park C.-Y."/>
        </authorList>
    </citation>
    <scope>NUCLEOTIDE SEQUENCE [LARGE SCALE GENOMIC DNA]</scope>
    <source>
        <strain evidence="3 4">ETT8</strain>
    </source>
</reference>
<dbReference type="Pfam" id="PF18013">
    <property type="entry name" value="Phage_lysozyme2"/>
    <property type="match status" value="1"/>
</dbReference>
<dbReference type="Proteomes" id="UP000481421">
    <property type="component" value="Unassembled WGS sequence"/>
</dbReference>
<name>A0A6B3RRZ1_9RHOB</name>
<protein>
    <recommendedName>
        <fullName evidence="5">Phage tail lysozyme domain-containing protein</fullName>
    </recommendedName>
</protein>
<dbReference type="Pfam" id="PF06791">
    <property type="entry name" value="TMP_2"/>
    <property type="match status" value="1"/>
</dbReference>
<evidence type="ECO:0000259" key="1">
    <source>
        <dbReference type="Pfam" id="PF06791"/>
    </source>
</evidence>
<evidence type="ECO:0000313" key="3">
    <source>
        <dbReference type="EMBL" id="NEX47598.1"/>
    </source>
</evidence>
<organism evidence="3 4">
    <name type="scientific">Pseudotabrizicola algicola</name>
    <dbReference type="NCBI Taxonomy" id="2709381"/>
    <lineage>
        <taxon>Bacteria</taxon>
        <taxon>Pseudomonadati</taxon>
        <taxon>Pseudomonadota</taxon>
        <taxon>Alphaproteobacteria</taxon>
        <taxon>Rhodobacterales</taxon>
        <taxon>Paracoccaceae</taxon>
        <taxon>Pseudotabrizicola</taxon>
    </lineage>
</organism>